<accession>A0A5S4FF80</accession>
<dbReference type="Gene3D" id="1.10.357.10">
    <property type="entry name" value="Tetracycline Repressor, domain 2"/>
    <property type="match status" value="1"/>
</dbReference>
<evidence type="ECO:0000256" key="2">
    <source>
        <dbReference type="ARBA" id="ARBA00023125"/>
    </source>
</evidence>
<dbReference type="PANTHER" id="PTHR30055">
    <property type="entry name" value="HTH-TYPE TRANSCRIPTIONAL REGULATOR RUTR"/>
    <property type="match status" value="1"/>
</dbReference>
<protein>
    <submittedName>
        <fullName evidence="6">TetR/AcrR family transcriptional regulator</fullName>
    </submittedName>
</protein>
<dbReference type="OrthoDB" id="8701707at2"/>
<name>A0A5S4FF80_9ACTN</name>
<organism evidence="6 7">
    <name type="scientific">Nonomuraea turkmeniaca</name>
    <dbReference type="NCBI Taxonomy" id="103838"/>
    <lineage>
        <taxon>Bacteria</taxon>
        <taxon>Bacillati</taxon>
        <taxon>Actinomycetota</taxon>
        <taxon>Actinomycetes</taxon>
        <taxon>Streptosporangiales</taxon>
        <taxon>Streptosporangiaceae</taxon>
        <taxon>Nonomuraea</taxon>
    </lineage>
</organism>
<sequence>MTTGRRLVGRPAKFSRDQILDAALAIAAEDGLGAATMTAIAARLGAPTGSLYHRFGSHDLLLAALWIRTVRSFQGGFVEALVAGDAEMAALHTPRWCRRHPAQAALLLLHRRQELAARWPAELGEDLDLLNTQISDALNSFASRHPGVDHERLIFATVDVPYGAVRRYLLEGRPPPPLVDEMVIAACRAVLPLGEA</sequence>
<dbReference type="AlphaFoldDB" id="A0A5S4FF80"/>
<evidence type="ECO:0000259" key="5">
    <source>
        <dbReference type="PROSITE" id="PS50977"/>
    </source>
</evidence>
<keyword evidence="7" id="KW-1185">Reference proteome</keyword>
<evidence type="ECO:0000256" key="3">
    <source>
        <dbReference type="ARBA" id="ARBA00023163"/>
    </source>
</evidence>
<dbReference type="InterPro" id="IPR050109">
    <property type="entry name" value="HTH-type_TetR-like_transc_reg"/>
</dbReference>
<feature type="domain" description="HTH tetR-type" evidence="5">
    <location>
        <begin position="13"/>
        <end position="73"/>
    </location>
</feature>
<reference evidence="6 7" key="1">
    <citation type="submission" date="2019-05" db="EMBL/GenBank/DDBJ databases">
        <title>Draft genome sequence of Nonomuraea turkmeniaca DSM 43926.</title>
        <authorList>
            <person name="Saricaoglu S."/>
            <person name="Isik K."/>
        </authorList>
    </citation>
    <scope>NUCLEOTIDE SEQUENCE [LARGE SCALE GENOMIC DNA]</scope>
    <source>
        <strain evidence="6 7">DSM 43926</strain>
    </source>
</reference>
<evidence type="ECO:0000313" key="6">
    <source>
        <dbReference type="EMBL" id="TMR17708.1"/>
    </source>
</evidence>
<dbReference type="InterPro" id="IPR001647">
    <property type="entry name" value="HTH_TetR"/>
</dbReference>
<proteinExistence type="predicted"/>
<dbReference type="Pfam" id="PF00440">
    <property type="entry name" value="TetR_N"/>
    <property type="match status" value="1"/>
</dbReference>
<evidence type="ECO:0000313" key="7">
    <source>
        <dbReference type="Proteomes" id="UP000309128"/>
    </source>
</evidence>
<dbReference type="PANTHER" id="PTHR30055:SF234">
    <property type="entry name" value="HTH-TYPE TRANSCRIPTIONAL REGULATOR BETI"/>
    <property type="match status" value="1"/>
</dbReference>
<keyword evidence="1" id="KW-0805">Transcription regulation</keyword>
<evidence type="ECO:0000256" key="1">
    <source>
        <dbReference type="ARBA" id="ARBA00023015"/>
    </source>
</evidence>
<dbReference type="PROSITE" id="PS50977">
    <property type="entry name" value="HTH_TETR_2"/>
    <property type="match status" value="1"/>
</dbReference>
<keyword evidence="2 4" id="KW-0238">DNA-binding</keyword>
<dbReference type="Proteomes" id="UP000309128">
    <property type="component" value="Unassembled WGS sequence"/>
</dbReference>
<evidence type="ECO:0000256" key="4">
    <source>
        <dbReference type="PROSITE-ProRule" id="PRU00335"/>
    </source>
</evidence>
<dbReference type="GO" id="GO:0003700">
    <property type="term" value="F:DNA-binding transcription factor activity"/>
    <property type="evidence" value="ECO:0007669"/>
    <property type="project" value="TreeGrafter"/>
</dbReference>
<keyword evidence="3" id="KW-0804">Transcription</keyword>
<gene>
    <name evidence="6" type="ORF">ETD86_22860</name>
</gene>
<dbReference type="PRINTS" id="PR00455">
    <property type="entry name" value="HTHTETR"/>
</dbReference>
<dbReference type="SUPFAM" id="SSF46689">
    <property type="entry name" value="Homeodomain-like"/>
    <property type="match status" value="1"/>
</dbReference>
<comment type="caution">
    <text evidence="6">The sequence shown here is derived from an EMBL/GenBank/DDBJ whole genome shotgun (WGS) entry which is preliminary data.</text>
</comment>
<feature type="DNA-binding region" description="H-T-H motif" evidence="4">
    <location>
        <begin position="36"/>
        <end position="55"/>
    </location>
</feature>
<dbReference type="InterPro" id="IPR009057">
    <property type="entry name" value="Homeodomain-like_sf"/>
</dbReference>
<dbReference type="EMBL" id="VCKY01000076">
    <property type="protein sequence ID" value="TMR17708.1"/>
    <property type="molecule type" value="Genomic_DNA"/>
</dbReference>
<dbReference type="GO" id="GO:0000976">
    <property type="term" value="F:transcription cis-regulatory region binding"/>
    <property type="evidence" value="ECO:0007669"/>
    <property type="project" value="TreeGrafter"/>
</dbReference>